<comment type="caution">
    <text evidence="1">The sequence shown here is derived from an EMBL/GenBank/DDBJ whole genome shotgun (WGS) entry which is preliminary data.</text>
</comment>
<accession>A0A7V3RG57</accession>
<sequence>MRHNDNKFDYDNQGIAHRKHIVVNRIRYIGKESNNIDESYVFGIDDDSYLEYENIEDFKQWILLLKPKDVRDKRISERELKRQKAKIRKGKQLNPKVKIIKILLQLYKEVELG</sequence>
<evidence type="ECO:0000313" key="1">
    <source>
        <dbReference type="EMBL" id="HGE77565.1"/>
    </source>
</evidence>
<dbReference type="EMBL" id="DTOZ01000035">
    <property type="protein sequence ID" value="HGE77565.1"/>
    <property type="molecule type" value="Genomic_DNA"/>
</dbReference>
<proteinExistence type="predicted"/>
<protein>
    <submittedName>
        <fullName evidence="1">Uncharacterized protein</fullName>
    </submittedName>
</protein>
<dbReference type="AlphaFoldDB" id="A0A7V3RG57"/>
<name>A0A7V3RG57_UNCW3</name>
<gene>
    <name evidence="1" type="ORF">ENX68_01005</name>
</gene>
<organism evidence="1">
    <name type="scientific">candidate division WOR-3 bacterium</name>
    <dbReference type="NCBI Taxonomy" id="2052148"/>
    <lineage>
        <taxon>Bacteria</taxon>
        <taxon>Bacteria division WOR-3</taxon>
    </lineage>
</organism>
<reference evidence="1" key="1">
    <citation type="journal article" date="2020" name="mSystems">
        <title>Genome- and Community-Level Interaction Insights into Carbon Utilization and Element Cycling Functions of Hydrothermarchaeota in Hydrothermal Sediment.</title>
        <authorList>
            <person name="Zhou Z."/>
            <person name="Liu Y."/>
            <person name="Xu W."/>
            <person name="Pan J."/>
            <person name="Luo Z.H."/>
            <person name="Li M."/>
        </authorList>
    </citation>
    <scope>NUCLEOTIDE SEQUENCE [LARGE SCALE GENOMIC DNA]</scope>
    <source>
        <strain evidence="1">SpSt-961</strain>
    </source>
</reference>